<evidence type="ECO:0000313" key="1">
    <source>
        <dbReference type="EMBL" id="WAR18221.1"/>
    </source>
</evidence>
<accession>A0ABY7FG59</accession>
<keyword evidence="2" id="KW-1185">Reference proteome</keyword>
<organism evidence="1 2">
    <name type="scientific">Mya arenaria</name>
    <name type="common">Soft-shell clam</name>
    <dbReference type="NCBI Taxonomy" id="6604"/>
    <lineage>
        <taxon>Eukaryota</taxon>
        <taxon>Metazoa</taxon>
        <taxon>Spiralia</taxon>
        <taxon>Lophotrochozoa</taxon>
        <taxon>Mollusca</taxon>
        <taxon>Bivalvia</taxon>
        <taxon>Autobranchia</taxon>
        <taxon>Heteroconchia</taxon>
        <taxon>Euheterodonta</taxon>
        <taxon>Imparidentia</taxon>
        <taxon>Neoheterodontei</taxon>
        <taxon>Myida</taxon>
        <taxon>Myoidea</taxon>
        <taxon>Myidae</taxon>
        <taxon>Mya</taxon>
    </lineage>
</organism>
<gene>
    <name evidence="1" type="ORF">MAR_000059</name>
</gene>
<dbReference type="EMBL" id="CP111022">
    <property type="protein sequence ID" value="WAR18221.1"/>
    <property type="molecule type" value="Genomic_DNA"/>
</dbReference>
<sequence length="146" mass="17091">MVNEGNEMCKVHFPDHLEVAFFLESKCLRDYVLTSDCDGVTFGRPYDRDLFSLRDLDLDLLRVLLRDRDLLLLWLRLLDRLRDRLRVRDLVRLRLGGLINLGDDSVIPPRLLDTWLTEVKFLKDEVSFIIRVVTGSICTAWLTSEL</sequence>
<protein>
    <submittedName>
        <fullName evidence="1">Uncharacterized protein</fullName>
    </submittedName>
</protein>
<proteinExistence type="predicted"/>
<dbReference type="Proteomes" id="UP001164746">
    <property type="component" value="Chromosome 11"/>
</dbReference>
<reference evidence="1" key="1">
    <citation type="submission" date="2022-11" db="EMBL/GenBank/DDBJ databases">
        <title>Centuries of genome instability and evolution in soft-shell clam transmissible cancer (bioRxiv).</title>
        <authorList>
            <person name="Hart S.F.M."/>
            <person name="Yonemitsu M.A."/>
            <person name="Giersch R.M."/>
            <person name="Beal B.F."/>
            <person name="Arriagada G."/>
            <person name="Davis B.W."/>
            <person name="Ostrander E.A."/>
            <person name="Goff S.P."/>
            <person name="Metzger M.J."/>
        </authorList>
    </citation>
    <scope>NUCLEOTIDE SEQUENCE</scope>
    <source>
        <strain evidence="1">MELC-2E11</strain>
        <tissue evidence="1">Siphon/mantle</tissue>
    </source>
</reference>
<evidence type="ECO:0000313" key="2">
    <source>
        <dbReference type="Proteomes" id="UP001164746"/>
    </source>
</evidence>
<name>A0ABY7FG59_MYAAR</name>